<dbReference type="STRING" id="74031.SAMN04488077_10635"/>
<dbReference type="Proteomes" id="UP000037046">
    <property type="component" value="Unassembled WGS sequence"/>
</dbReference>
<reference evidence="2" key="1">
    <citation type="submission" date="2015-07" db="EMBL/GenBank/DDBJ databases">
        <title>Draft Genome Sequence of Roseovarius tolerans EL-164, a producer of N-Acylated Alanine Methyl Esters (NAMEs).</title>
        <authorList>
            <person name="Voget S."/>
            <person name="Bruns H."/>
            <person name="Wagner-Doebler I."/>
            <person name="Schulz S."/>
            <person name="Daniel R."/>
        </authorList>
    </citation>
    <scope>NUCLEOTIDE SEQUENCE [LARGE SCALE GENOMIC DNA]</scope>
    <source>
        <strain evidence="2">EL-164</strain>
    </source>
</reference>
<gene>
    <name evidence="1" type="ORF">ROTO_24390</name>
</gene>
<accession>A0A0L6CU29</accession>
<dbReference type="PATRIC" id="fig|74031.6.peg.2491"/>
<protein>
    <submittedName>
        <fullName evidence="1">Uncharacterized protein</fullName>
    </submittedName>
</protein>
<evidence type="ECO:0000313" key="2">
    <source>
        <dbReference type="Proteomes" id="UP000037046"/>
    </source>
</evidence>
<proteinExistence type="predicted"/>
<sequence>MIRILSLILILVAAPLPAEMRVPMIAAPEVLSHNPTRTSDRAALPEMVLVEGPGPYGVWTTLTLSIEVMRNGRRMALRLRL</sequence>
<evidence type="ECO:0000313" key="1">
    <source>
        <dbReference type="EMBL" id="KNX40983.1"/>
    </source>
</evidence>
<organism evidence="1 2">
    <name type="scientific">Roseovarius tolerans</name>
    <dbReference type="NCBI Taxonomy" id="74031"/>
    <lineage>
        <taxon>Bacteria</taxon>
        <taxon>Pseudomonadati</taxon>
        <taxon>Pseudomonadota</taxon>
        <taxon>Alphaproteobacteria</taxon>
        <taxon>Rhodobacterales</taxon>
        <taxon>Roseobacteraceae</taxon>
        <taxon>Roseovarius</taxon>
    </lineage>
</organism>
<name>A0A0L6CU29_9RHOB</name>
<dbReference type="EMBL" id="LGVV01000034">
    <property type="protein sequence ID" value="KNX40983.1"/>
    <property type="molecule type" value="Genomic_DNA"/>
</dbReference>
<keyword evidence="2" id="KW-1185">Reference proteome</keyword>
<comment type="caution">
    <text evidence="1">The sequence shown here is derived from an EMBL/GenBank/DDBJ whole genome shotgun (WGS) entry which is preliminary data.</text>
</comment>
<dbReference type="RefSeq" id="WP_050663312.1">
    <property type="nucleotide sequence ID" value="NZ_CP118494.1"/>
</dbReference>
<dbReference type="AlphaFoldDB" id="A0A0L6CU29"/>